<accession>B7P433</accession>
<dbReference type="EMBL" id="ABJB010142798">
    <property type="status" value="NOT_ANNOTATED_CDS"/>
    <property type="molecule type" value="Genomic_DNA"/>
</dbReference>
<keyword evidence="3" id="KW-1185">Reference proteome</keyword>
<dbReference type="VEuPathDB" id="VectorBase:ISCI000935"/>
<dbReference type="Proteomes" id="UP000001555">
    <property type="component" value="Unassembled WGS sequence"/>
</dbReference>
<dbReference type="SUPFAM" id="SSF56672">
    <property type="entry name" value="DNA/RNA polymerases"/>
    <property type="match status" value="1"/>
</dbReference>
<dbReference type="InParanoid" id="B7P433"/>
<evidence type="ECO:0000313" key="3">
    <source>
        <dbReference type="Proteomes" id="UP000001555"/>
    </source>
</evidence>
<dbReference type="InterPro" id="IPR043502">
    <property type="entry name" value="DNA/RNA_pol_sf"/>
</dbReference>
<dbReference type="VEuPathDB" id="VectorBase:ISCP_017540"/>
<feature type="non-terminal residue" evidence="1">
    <location>
        <position position="1"/>
    </location>
</feature>
<protein>
    <submittedName>
        <fullName evidence="1 2">Uncharacterized protein</fullName>
    </submittedName>
</protein>
<sequence length="183" mass="20539">HTQQKPGKRKCPLNCRVDTGADCCVISERLLRTLTKRPARECSVRLSSFFGHVQTANNNSTLHVQHKGCVSDVDFYVVKQDVPTTLSGVVSEELQLLRRVASLQPKKTDLPKKYEDVFEGLGTIKGVKYSMKLKPDAEGVVHQPRNVPAAIRDDLKKELDRMLEQKIITPVSEPTEWVHPIVG</sequence>
<dbReference type="AlphaFoldDB" id="B7P433"/>
<dbReference type="Gene3D" id="3.10.10.10">
    <property type="entry name" value="HIV Type 1 Reverse Transcriptase, subunit A, domain 1"/>
    <property type="match status" value="1"/>
</dbReference>
<dbReference type="PANTHER" id="PTHR37984">
    <property type="entry name" value="PROTEIN CBG26694"/>
    <property type="match status" value="1"/>
</dbReference>
<gene>
    <name evidence="1" type="ORF">IscW_ISCW000935</name>
</gene>
<dbReference type="InterPro" id="IPR050951">
    <property type="entry name" value="Retrovirus_Pol_polyprotein"/>
</dbReference>
<proteinExistence type="predicted"/>
<dbReference type="VEuPathDB" id="VectorBase:ISCW000935"/>
<dbReference type="PaxDb" id="6945-B7P433"/>
<dbReference type="STRING" id="6945.B7P433"/>
<dbReference type="EMBL" id="DS632968">
    <property type="protein sequence ID" value="EEC01355.1"/>
    <property type="molecule type" value="Genomic_DNA"/>
</dbReference>
<dbReference type="GO" id="GO:0071897">
    <property type="term" value="P:DNA biosynthetic process"/>
    <property type="evidence" value="ECO:0007669"/>
    <property type="project" value="UniProtKB-ARBA"/>
</dbReference>
<dbReference type="OrthoDB" id="6495545at2759"/>
<organism>
    <name type="scientific">Ixodes scapularis</name>
    <name type="common">Black-legged tick</name>
    <name type="synonym">Deer tick</name>
    <dbReference type="NCBI Taxonomy" id="6945"/>
    <lineage>
        <taxon>Eukaryota</taxon>
        <taxon>Metazoa</taxon>
        <taxon>Ecdysozoa</taxon>
        <taxon>Arthropoda</taxon>
        <taxon>Chelicerata</taxon>
        <taxon>Arachnida</taxon>
        <taxon>Acari</taxon>
        <taxon>Parasitiformes</taxon>
        <taxon>Ixodida</taxon>
        <taxon>Ixodoidea</taxon>
        <taxon>Ixodidae</taxon>
        <taxon>Ixodinae</taxon>
        <taxon>Ixodes</taxon>
    </lineage>
</organism>
<reference evidence="1 3" key="1">
    <citation type="submission" date="2008-03" db="EMBL/GenBank/DDBJ databases">
        <title>Annotation of Ixodes scapularis.</title>
        <authorList>
            <consortium name="Ixodes scapularis Genome Project Consortium"/>
            <person name="Caler E."/>
            <person name="Hannick L.I."/>
            <person name="Bidwell S."/>
            <person name="Joardar V."/>
            <person name="Thiagarajan M."/>
            <person name="Amedeo P."/>
            <person name="Galinsky K.J."/>
            <person name="Schobel S."/>
            <person name="Inman J."/>
            <person name="Hostetler J."/>
            <person name="Miller J."/>
            <person name="Hammond M."/>
            <person name="Megy K."/>
            <person name="Lawson D."/>
            <person name="Kodira C."/>
            <person name="Sutton G."/>
            <person name="Meyer J."/>
            <person name="Hill C.A."/>
            <person name="Birren B."/>
            <person name="Nene V."/>
            <person name="Collins F."/>
            <person name="Alarcon-Chaidez F."/>
            <person name="Wikel S."/>
            <person name="Strausberg R."/>
        </authorList>
    </citation>
    <scope>NUCLEOTIDE SEQUENCE [LARGE SCALE GENOMIC DNA]</scope>
    <source>
        <strain evidence="3">Wikel</strain>
        <strain evidence="1">Wikel colony</strain>
    </source>
</reference>
<evidence type="ECO:0000313" key="2">
    <source>
        <dbReference type="EnsemblMetazoa" id="ISCW000935-PA"/>
    </source>
</evidence>
<dbReference type="EnsemblMetazoa" id="ISCW000935-RA">
    <property type="protein sequence ID" value="ISCW000935-PA"/>
    <property type="gene ID" value="ISCW000935"/>
</dbReference>
<reference evidence="2" key="2">
    <citation type="submission" date="2020-05" db="UniProtKB">
        <authorList>
            <consortium name="EnsemblMetazoa"/>
        </authorList>
    </citation>
    <scope>IDENTIFICATION</scope>
    <source>
        <strain evidence="2">wikel</strain>
    </source>
</reference>
<name>B7P433_IXOSC</name>
<evidence type="ECO:0000313" key="1">
    <source>
        <dbReference type="EMBL" id="EEC01355.1"/>
    </source>
</evidence>
<feature type="non-terminal residue" evidence="1">
    <location>
        <position position="183"/>
    </location>
</feature>
<dbReference type="HOGENOM" id="CLU_1543576_0_0_1"/>
<dbReference type="PANTHER" id="PTHR37984:SF5">
    <property type="entry name" value="PROTEIN NYNRIN-LIKE"/>
    <property type="match status" value="1"/>
</dbReference>